<evidence type="ECO:0000313" key="6">
    <source>
        <dbReference type="EMBL" id="PKY66713.1"/>
    </source>
</evidence>
<sequence length="328" mass="35367">MNPRCVRSSQTARKPLVATALVAITSLLLAGCASSTTSSDSSEAAVGQNYDYGSSTSEASNSDFDSSHDSNSESQGTTVEAHVIVTGHLLLDVADPSEALAQASTIVTEAGGSVAHSSLQGESDSPWGNATFKIPANSFEETRQKLAELGKVTDQSTDTVDVGAEVADLDARITVLEASIARLTTLIDQAETTSDLLEAERELTSRQEELDSLKAQRAWYSDQVSYSTLEVSFHSTAITPVPSRSAWEESWQAFSRGIAGLVYGLIMFVPWLIVIIPITLFFVWLHRRRVARRRARAEAPPTMSTETEPEAQDDPVAQTTNTLVARNE</sequence>
<dbReference type="Pfam" id="PF14257">
    <property type="entry name" value="DUF4349"/>
    <property type="match status" value="1"/>
</dbReference>
<dbReference type="EMBL" id="PKKJ01000001">
    <property type="protein sequence ID" value="PKY66713.1"/>
    <property type="molecule type" value="Genomic_DNA"/>
</dbReference>
<evidence type="ECO:0000313" key="7">
    <source>
        <dbReference type="Proteomes" id="UP000234545"/>
    </source>
</evidence>
<feature type="signal peptide" evidence="4">
    <location>
        <begin position="1"/>
        <end position="30"/>
    </location>
</feature>
<feature type="transmembrane region" description="Helical" evidence="3">
    <location>
        <begin position="261"/>
        <end position="285"/>
    </location>
</feature>
<keyword evidence="4" id="KW-0732">Signal</keyword>
<evidence type="ECO:0000256" key="1">
    <source>
        <dbReference type="SAM" id="Coils"/>
    </source>
</evidence>
<keyword evidence="3" id="KW-1133">Transmembrane helix</keyword>
<keyword evidence="3" id="KW-0812">Transmembrane</keyword>
<feature type="domain" description="DUF4349" evidence="5">
    <location>
        <begin position="82"/>
        <end position="283"/>
    </location>
</feature>
<accession>A0A2I1I6H8</accession>
<protein>
    <recommendedName>
        <fullName evidence="5">DUF4349 domain-containing protein</fullName>
    </recommendedName>
</protein>
<keyword evidence="3" id="KW-0472">Membrane</keyword>
<dbReference type="Proteomes" id="UP000234545">
    <property type="component" value="Unassembled WGS sequence"/>
</dbReference>
<keyword evidence="1" id="KW-0175">Coiled coil</keyword>
<feature type="coiled-coil region" evidence="1">
    <location>
        <begin position="180"/>
        <end position="216"/>
    </location>
</feature>
<feature type="region of interest" description="Disordered" evidence="2">
    <location>
        <begin position="35"/>
        <end position="77"/>
    </location>
</feature>
<evidence type="ECO:0000259" key="5">
    <source>
        <dbReference type="Pfam" id="PF14257"/>
    </source>
</evidence>
<name>A0A2I1I6H8_9ACTO</name>
<proteinExistence type="predicted"/>
<organism evidence="6 7">
    <name type="scientific">Schaalia turicensis</name>
    <dbReference type="NCBI Taxonomy" id="131111"/>
    <lineage>
        <taxon>Bacteria</taxon>
        <taxon>Bacillati</taxon>
        <taxon>Actinomycetota</taxon>
        <taxon>Actinomycetes</taxon>
        <taxon>Actinomycetales</taxon>
        <taxon>Actinomycetaceae</taxon>
        <taxon>Schaalia</taxon>
    </lineage>
</organism>
<reference evidence="6 7" key="1">
    <citation type="submission" date="2017-12" db="EMBL/GenBank/DDBJ databases">
        <title>Phylogenetic diversity of female urinary microbiome.</title>
        <authorList>
            <person name="Thomas-White K."/>
            <person name="Wolfe A.J."/>
        </authorList>
    </citation>
    <scope>NUCLEOTIDE SEQUENCE [LARGE SCALE GENOMIC DNA]</scope>
    <source>
        <strain evidence="6 7">UMB0250</strain>
    </source>
</reference>
<feature type="chain" id="PRO_5038917005" description="DUF4349 domain-containing protein" evidence="4">
    <location>
        <begin position="31"/>
        <end position="328"/>
    </location>
</feature>
<evidence type="ECO:0000256" key="3">
    <source>
        <dbReference type="SAM" id="Phobius"/>
    </source>
</evidence>
<comment type="caution">
    <text evidence="6">The sequence shown here is derived from an EMBL/GenBank/DDBJ whole genome shotgun (WGS) entry which is preliminary data.</text>
</comment>
<dbReference type="OrthoDB" id="186919at2"/>
<dbReference type="PROSITE" id="PS51257">
    <property type="entry name" value="PROKAR_LIPOPROTEIN"/>
    <property type="match status" value="1"/>
</dbReference>
<dbReference type="AlphaFoldDB" id="A0A2I1I6H8"/>
<gene>
    <name evidence="6" type="ORF">CYJ25_00200</name>
</gene>
<dbReference type="InterPro" id="IPR025645">
    <property type="entry name" value="DUF4349"/>
</dbReference>
<feature type="compositionally biased region" description="Polar residues" evidence="2">
    <location>
        <begin position="317"/>
        <end position="328"/>
    </location>
</feature>
<evidence type="ECO:0000256" key="4">
    <source>
        <dbReference type="SAM" id="SignalP"/>
    </source>
</evidence>
<evidence type="ECO:0000256" key="2">
    <source>
        <dbReference type="SAM" id="MobiDB-lite"/>
    </source>
</evidence>
<feature type="region of interest" description="Disordered" evidence="2">
    <location>
        <begin position="295"/>
        <end position="328"/>
    </location>
</feature>